<reference evidence="1" key="1">
    <citation type="journal article" date="2014" name="Int. J. Syst. Evol. Microbiol.">
        <title>Complete genome sequence of Corynebacterium casei LMG S-19264T (=DSM 44701T), isolated from a smear-ripened cheese.</title>
        <authorList>
            <consortium name="US DOE Joint Genome Institute (JGI-PGF)"/>
            <person name="Walter F."/>
            <person name="Albersmeier A."/>
            <person name="Kalinowski J."/>
            <person name="Ruckert C."/>
        </authorList>
    </citation>
    <scope>NUCLEOTIDE SEQUENCE</scope>
    <source>
        <strain evidence="1">JCM 18487</strain>
    </source>
</reference>
<dbReference type="EMBL" id="BMOY01000033">
    <property type="protein sequence ID" value="GGJ10459.1"/>
    <property type="molecule type" value="Genomic_DNA"/>
</dbReference>
<proteinExistence type="predicted"/>
<comment type="caution">
    <text evidence="1">The sequence shown here is derived from an EMBL/GenBank/DDBJ whole genome shotgun (WGS) entry which is preliminary data.</text>
</comment>
<organism evidence="1 2">
    <name type="scientific">Alicyclobacillus cellulosilyticus</name>
    <dbReference type="NCBI Taxonomy" id="1003997"/>
    <lineage>
        <taxon>Bacteria</taxon>
        <taxon>Bacillati</taxon>
        <taxon>Bacillota</taxon>
        <taxon>Bacilli</taxon>
        <taxon>Bacillales</taxon>
        <taxon>Alicyclobacillaceae</taxon>
        <taxon>Alicyclobacillus</taxon>
    </lineage>
</organism>
<accession>A0A917NLV1</accession>
<sequence>MKSWWMPALGGLAVGVLLTVFVIPWVVFQWSPVSSMASMMRWMSQSSQGQQMWNVCTNWMQAYANGSTKS</sequence>
<dbReference type="RefSeq" id="WP_188882771.1">
    <property type="nucleotide sequence ID" value="NZ_BMOY01000033.1"/>
</dbReference>
<dbReference type="AlphaFoldDB" id="A0A917NLV1"/>
<evidence type="ECO:0000313" key="2">
    <source>
        <dbReference type="Proteomes" id="UP000637695"/>
    </source>
</evidence>
<keyword evidence="2" id="KW-1185">Reference proteome</keyword>
<evidence type="ECO:0000313" key="1">
    <source>
        <dbReference type="EMBL" id="GGJ10459.1"/>
    </source>
</evidence>
<reference evidence="1" key="2">
    <citation type="submission" date="2020-09" db="EMBL/GenBank/DDBJ databases">
        <authorList>
            <person name="Sun Q."/>
            <person name="Ohkuma M."/>
        </authorList>
    </citation>
    <scope>NUCLEOTIDE SEQUENCE</scope>
    <source>
        <strain evidence="1">JCM 18487</strain>
    </source>
</reference>
<dbReference type="Proteomes" id="UP000637695">
    <property type="component" value="Unassembled WGS sequence"/>
</dbReference>
<protein>
    <submittedName>
        <fullName evidence="1">Uncharacterized protein</fullName>
    </submittedName>
</protein>
<name>A0A917NLV1_9BACL</name>
<gene>
    <name evidence="1" type="ORF">GCM10010885_19590</name>
</gene>